<evidence type="ECO:0000313" key="2">
    <source>
        <dbReference type="EMBL" id="RGC16586.1"/>
    </source>
</evidence>
<gene>
    <name evidence="2" type="ORF">DXA38_07630</name>
</gene>
<dbReference type="Pfam" id="PF00583">
    <property type="entry name" value="Acetyltransf_1"/>
    <property type="match status" value="1"/>
</dbReference>
<dbReference type="GO" id="GO:0016747">
    <property type="term" value="F:acyltransferase activity, transferring groups other than amino-acyl groups"/>
    <property type="evidence" value="ECO:0007669"/>
    <property type="project" value="InterPro"/>
</dbReference>
<evidence type="ECO:0000313" key="3">
    <source>
        <dbReference type="Proteomes" id="UP000260025"/>
    </source>
</evidence>
<dbReference type="AlphaFoldDB" id="A0A3E2VYR9"/>
<comment type="caution">
    <text evidence="2">The sequence shown here is derived from an EMBL/GenBank/DDBJ whole genome shotgun (WGS) entry which is preliminary data.</text>
</comment>
<dbReference type="RefSeq" id="WP_117442695.1">
    <property type="nucleotide sequence ID" value="NZ_JAJFEN010000006.1"/>
</dbReference>
<keyword evidence="2" id="KW-0808">Transferase</keyword>
<dbReference type="SUPFAM" id="SSF55729">
    <property type="entry name" value="Acyl-CoA N-acyltransferases (Nat)"/>
    <property type="match status" value="1"/>
</dbReference>
<dbReference type="PROSITE" id="PS51186">
    <property type="entry name" value="GNAT"/>
    <property type="match status" value="1"/>
</dbReference>
<proteinExistence type="predicted"/>
<organism evidence="2 3">
    <name type="scientific">Clostridium innocuum</name>
    <dbReference type="NCBI Taxonomy" id="1522"/>
    <lineage>
        <taxon>Bacteria</taxon>
        <taxon>Bacillati</taxon>
        <taxon>Bacillota</taxon>
        <taxon>Clostridia</taxon>
        <taxon>Eubacteriales</taxon>
        <taxon>Clostridiaceae</taxon>
        <taxon>Clostridium</taxon>
    </lineage>
</organism>
<dbReference type="InterPro" id="IPR000182">
    <property type="entry name" value="GNAT_dom"/>
</dbReference>
<evidence type="ECO:0000259" key="1">
    <source>
        <dbReference type="PROSITE" id="PS51186"/>
    </source>
</evidence>
<reference evidence="2 3" key="1">
    <citation type="submission" date="2018-08" db="EMBL/GenBank/DDBJ databases">
        <title>A genome reference for cultivated species of the human gut microbiota.</title>
        <authorList>
            <person name="Zou Y."/>
            <person name="Xue W."/>
            <person name="Luo G."/>
        </authorList>
    </citation>
    <scope>NUCLEOTIDE SEQUENCE [LARGE SCALE GENOMIC DNA]</scope>
    <source>
        <strain evidence="2 3">OF01-2LB</strain>
    </source>
</reference>
<name>A0A3E2VYR9_CLOIN</name>
<accession>A0A3E2VYR9</accession>
<dbReference type="CDD" id="cd04301">
    <property type="entry name" value="NAT_SF"/>
    <property type="match status" value="1"/>
</dbReference>
<protein>
    <submittedName>
        <fullName evidence="2">GNAT family N-acetyltransferase</fullName>
    </submittedName>
</protein>
<dbReference type="Gene3D" id="3.40.630.30">
    <property type="match status" value="1"/>
</dbReference>
<feature type="domain" description="N-acetyltransferase" evidence="1">
    <location>
        <begin position="3"/>
        <end position="154"/>
    </location>
</feature>
<dbReference type="Proteomes" id="UP000260025">
    <property type="component" value="Unassembled WGS sequence"/>
</dbReference>
<dbReference type="InterPro" id="IPR016181">
    <property type="entry name" value="Acyl_CoA_acyltransferase"/>
</dbReference>
<dbReference type="EMBL" id="QVEV01000008">
    <property type="protein sequence ID" value="RGC16586.1"/>
    <property type="molecule type" value="Genomic_DNA"/>
</dbReference>
<sequence>MELTYRKATTDDAELLLDIYNASFYDDYIRYGECPGYGKTKAEMEAAIETSSKYIVLYDTDFVGVISVIEKEKEMYELNCLCVLPAYQGMGIGTQAFQYMLTVCPNWKQITLVTPADKEQNINFYTKKCGFHLGRKTMDGNVEIVSFYRNRFTDS</sequence>
<dbReference type="OrthoDB" id="9786032at2"/>